<evidence type="ECO:0000313" key="2">
    <source>
        <dbReference type="Proteomes" id="UP000192578"/>
    </source>
</evidence>
<reference evidence="2" key="1">
    <citation type="submission" date="2017-01" db="EMBL/GenBank/DDBJ databases">
        <title>Comparative genomics of anhydrobiosis in the tardigrade Hypsibius dujardini.</title>
        <authorList>
            <person name="Yoshida Y."/>
            <person name="Koutsovoulos G."/>
            <person name="Laetsch D."/>
            <person name="Stevens L."/>
            <person name="Kumar S."/>
            <person name="Horikawa D."/>
            <person name="Ishino K."/>
            <person name="Komine S."/>
            <person name="Tomita M."/>
            <person name="Blaxter M."/>
            <person name="Arakawa K."/>
        </authorList>
    </citation>
    <scope>NUCLEOTIDE SEQUENCE [LARGE SCALE GENOMIC DNA]</scope>
    <source>
        <strain evidence="2">Z151</strain>
    </source>
</reference>
<comment type="caution">
    <text evidence="1">The sequence shown here is derived from an EMBL/GenBank/DDBJ whole genome shotgun (WGS) entry which is preliminary data.</text>
</comment>
<proteinExistence type="predicted"/>
<evidence type="ECO:0000313" key="1">
    <source>
        <dbReference type="EMBL" id="OQV21383.1"/>
    </source>
</evidence>
<dbReference type="AlphaFoldDB" id="A0A1W0X1P9"/>
<dbReference type="Proteomes" id="UP000192578">
    <property type="component" value="Unassembled WGS sequence"/>
</dbReference>
<protein>
    <submittedName>
        <fullName evidence="1">Uncharacterized protein</fullName>
    </submittedName>
</protein>
<gene>
    <name evidence="1" type="ORF">BV898_04592</name>
</gene>
<keyword evidence="2" id="KW-1185">Reference proteome</keyword>
<name>A0A1W0X1P9_HYPEX</name>
<accession>A0A1W0X1P9</accession>
<organism evidence="1 2">
    <name type="scientific">Hypsibius exemplaris</name>
    <name type="common">Freshwater tardigrade</name>
    <dbReference type="NCBI Taxonomy" id="2072580"/>
    <lineage>
        <taxon>Eukaryota</taxon>
        <taxon>Metazoa</taxon>
        <taxon>Ecdysozoa</taxon>
        <taxon>Tardigrada</taxon>
        <taxon>Eutardigrada</taxon>
        <taxon>Parachela</taxon>
        <taxon>Hypsibioidea</taxon>
        <taxon>Hypsibiidae</taxon>
        <taxon>Hypsibius</taxon>
    </lineage>
</organism>
<sequence length="77" mass="8372">MTPRGVGRGCRSKCYCCLRVVVPRTSIDVLRYCRLNGRLGRLLGGICRGDAGGSEVDFLSGRVIDVDYPQVLLAKIA</sequence>
<dbReference type="EMBL" id="MTYJ01000023">
    <property type="protein sequence ID" value="OQV21383.1"/>
    <property type="molecule type" value="Genomic_DNA"/>
</dbReference>